<evidence type="ECO:0000313" key="3">
    <source>
        <dbReference type="Proteomes" id="UP000786811"/>
    </source>
</evidence>
<dbReference type="AlphaFoldDB" id="A0A8J2E9V3"/>
<accession>A0A8J2E9V3</accession>
<evidence type="ECO:0000256" key="1">
    <source>
        <dbReference type="SAM" id="MobiDB-lite"/>
    </source>
</evidence>
<reference evidence="2" key="1">
    <citation type="submission" date="2021-04" db="EMBL/GenBank/DDBJ databases">
        <authorList>
            <person name="Chebbi M.A.C M."/>
        </authorList>
    </citation>
    <scope>NUCLEOTIDE SEQUENCE</scope>
</reference>
<gene>
    <name evidence="2" type="ORF">HICCMSTLAB_LOCUS99</name>
</gene>
<evidence type="ECO:0000313" key="2">
    <source>
        <dbReference type="EMBL" id="CAG5071946.1"/>
    </source>
</evidence>
<name>A0A8J2E9V3_COTCN</name>
<feature type="region of interest" description="Disordered" evidence="1">
    <location>
        <begin position="57"/>
        <end position="86"/>
    </location>
</feature>
<sequence>MQKLDENKKLFLAGQRSDKRYGFIDANISNNQVDETTMEIDPSTNSSNSYLDKNALSRNQSTSGTETATGCSQSSENISEYQVSSKKQKVPPKIDVMNAELASALDRANISNGDSTYVLTAAYKSIGINIETLNLSCSTIRRARIMYRQSITELLKDEFKIEDRYIVHWDEKILTDIVDPKSVDRIAILLSFA</sequence>
<dbReference type="Proteomes" id="UP000786811">
    <property type="component" value="Unassembled WGS sequence"/>
</dbReference>
<comment type="caution">
    <text evidence="2">The sequence shown here is derived from an EMBL/GenBank/DDBJ whole genome shotgun (WGS) entry which is preliminary data.</text>
</comment>
<keyword evidence="3" id="KW-1185">Reference proteome</keyword>
<organism evidence="2 3">
    <name type="scientific">Cotesia congregata</name>
    <name type="common">Parasitoid wasp</name>
    <name type="synonym">Apanteles congregatus</name>
    <dbReference type="NCBI Taxonomy" id="51543"/>
    <lineage>
        <taxon>Eukaryota</taxon>
        <taxon>Metazoa</taxon>
        <taxon>Ecdysozoa</taxon>
        <taxon>Arthropoda</taxon>
        <taxon>Hexapoda</taxon>
        <taxon>Insecta</taxon>
        <taxon>Pterygota</taxon>
        <taxon>Neoptera</taxon>
        <taxon>Endopterygota</taxon>
        <taxon>Hymenoptera</taxon>
        <taxon>Apocrita</taxon>
        <taxon>Ichneumonoidea</taxon>
        <taxon>Braconidae</taxon>
        <taxon>Microgastrinae</taxon>
        <taxon>Cotesia</taxon>
    </lineage>
</organism>
<dbReference type="OrthoDB" id="7667520at2759"/>
<dbReference type="EMBL" id="CAJNRD030000611">
    <property type="protein sequence ID" value="CAG5071946.1"/>
    <property type="molecule type" value="Genomic_DNA"/>
</dbReference>
<proteinExistence type="predicted"/>
<protein>
    <submittedName>
        <fullName evidence="2">Uncharacterized protein</fullName>
    </submittedName>
</protein>
<feature type="compositionally biased region" description="Polar residues" evidence="1">
    <location>
        <begin position="57"/>
        <end position="85"/>
    </location>
</feature>